<evidence type="ECO:0000256" key="5">
    <source>
        <dbReference type="SAM" id="SignalP"/>
    </source>
</evidence>
<name>A0ABP9ABY1_9MICO</name>
<evidence type="ECO:0000313" key="7">
    <source>
        <dbReference type="EMBL" id="GAA4776890.1"/>
    </source>
</evidence>
<reference evidence="8" key="1">
    <citation type="journal article" date="2019" name="Int. J. Syst. Evol. Microbiol.">
        <title>The Global Catalogue of Microorganisms (GCM) 10K type strain sequencing project: providing services to taxonomists for standard genome sequencing and annotation.</title>
        <authorList>
            <consortium name="The Broad Institute Genomics Platform"/>
            <consortium name="The Broad Institute Genome Sequencing Center for Infectious Disease"/>
            <person name="Wu L."/>
            <person name="Ma J."/>
        </authorList>
    </citation>
    <scope>NUCLEOTIDE SEQUENCE [LARGE SCALE GENOMIC DNA]</scope>
    <source>
        <strain evidence="8">JCM 18537</strain>
    </source>
</reference>
<dbReference type="PANTHER" id="PTHR30290:SF10">
    <property type="entry name" value="PERIPLASMIC OLIGOPEPTIDE-BINDING PROTEIN-RELATED"/>
    <property type="match status" value="1"/>
</dbReference>
<evidence type="ECO:0000256" key="3">
    <source>
        <dbReference type="ARBA" id="ARBA00022448"/>
    </source>
</evidence>
<dbReference type="PANTHER" id="PTHR30290">
    <property type="entry name" value="PERIPLASMIC BINDING COMPONENT OF ABC TRANSPORTER"/>
    <property type="match status" value="1"/>
</dbReference>
<dbReference type="Gene3D" id="3.10.105.10">
    <property type="entry name" value="Dipeptide-binding Protein, Domain 3"/>
    <property type="match status" value="1"/>
</dbReference>
<feature type="domain" description="Solute-binding protein family 5" evidence="6">
    <location>
        <begin position="100"/>
        <end position="454"/>
    </location>
</feature>
<keyword evidence="4 5" id="KW-0732">Signal</keyword>
<dbReference type="Pfam" id="PF00496">
    <property type="entry name" value="SBP_bac_5"/>
    <property type="match status" value="1"/>
</dbReference>
<proteinExistence type="inferred from homology"/>
<evidence type="ECO:0000256" key="2">
    <source>
        <dbReference type="ARBA" id="ARBA00005695"/>
    </source>
</evidence>
<dbReference type="EMBL" id="BAABKO010000003">
    <property type="protein sequence ID" value="GAA4776890.1"/>
    <property type="molecule type" value="Genomic_DNA"/>
</dbReference>
<comment type="similarity">
    <text evidence="2">Belongs to the bacterial solute-binding protein 5 family.</text>
</comment>
<dbReference type="Proteomes" id="UP001501645">
    <property type="component" value="Unassembled WGS sequence"/>
</dbReference>
<feature type="signal peptide" evidence="5">
    <location>
        <begin position="1"/>
        <end position="23"/>
    </location>
</feature>
<feature type="chain" id="PRO_5045754111" evidence="5">
    <location>
        <begin position="24"/>
        <end position="532"/>
    </location>
</feature>
<dbReference type="CDD" id="cd00995">
    <property type="entry name" value="PBP2_NikA_DppA_OppA_like"/>
    <property type="match status" value="1"/>
</dbReference>
<evidence type="ECO:0000313" key="8">
    <source>
        <dbReference type="Proteomes" id="UP001501645"/>
    </source>
</evidence>
<dbReference type="SUPFAM" id="SSF53850">
    <property type="entry name" value="Periplasmic binding protein-like II"/>
    <property type="match status" value="1"/>
</dbReference>
<evidence type="ECO:0000256" key="4">
    <source>
        <dbReference type="ARBA" id="ARBA00022729"/>
    </source>
</evidence>
<dbReference type="PIRSF" id="PIRSF002741">
    <property type="entry name" value="MppA"/>
    <property type="match status" value="1"/>
</dbReference>
<evidence type="ECO:0000256" key="1">
    <source>
        <dbReference type="ARBA" id="ARBA00004196"/>
    </source>
</evidence>
<comment type="caution">
    <text evidence="7">The sequence shown here is derived from an EMBL/GenBank/DDBJ whole genome shotgun (WGS) entry which is preliminary data.</text>
</comment>
<keyword evidence="3" id="KW-0813">Transport</keyword>
<dbReference type="InterPro" id="IPR030678">
    <property type="entry name" value="Peptide/Ni-bd"/>
</dbReference>
<dbReference type="InterPro" id="IPR000914">
    <property type="entry name" value="SBP_5_dom"/>
</dbReference>
<dbReference type="RefSeq" id="WP_345439087.1">
    <property type="nucleotide sequence ID" value="NZ_BAABKO010000003.1"/>
</dbReference>
<keyword evidence="8" id="KW-1185">Reference proteome</keyword>
<dbReference type="InterPro" id="IPR039424">
    <property type="entry name" value="SBP_5"/>
</dbReference>
<protein>
    <submittedName>
        <fullName evidence="7">ABC transporter substrate-binding protein</fullName>
    </submittedName>
</protein>
<accession>A0ABP9ABY1</accession>
<evidence type="ECO:0000259" key="6">
    <source>
        <dbReference type="Pfam" id="PF00496"/>
    </source>
</evidence>
<dbReference type="Gene3D" id="3.40.190.10">
    <property type="entry name" value="Periplasmic binding protein-like II"/>
    <property type="match status" value="1"/>
</dbReference>
<sequence>MPVHPPRASLRPTLRRLSRIALAAATAATIAVAAACSSVAPADTDDAAAAAAVEVGEELQLTLSRQLTSIHPHKGGSPDSQGSVIGSVYEALTTITPDFEVAPGLATEWEQLSDLEWEFTVRTDAVFSDGTPLTTDTIAWNFAQLLDPEYEGTSGAALRKYISSVDAVDDDTVAFHLSSPAIDLPGRLWNSYIVDRAFAESHDLNTEALGSGPYQVDTVDLENGVTLSLNPHYAGEAPDFESVHYTVLASEAQRVAALQAGEPQIALNVDPLSLDLFADSAVYDTILGIGPQPLVLAINEEKEGSPLQDVRVRQALNYATDKESIIQALFGESVDPLPGQVLYEPFQEPNPDVSAYPFDLEKAQELLDEAGYGDGFEVEVDVPSGTYVAAELASQAIAAQWAEVGVELTITQTPFPAWIERQYGDAQAGADLVYIMWGGQYRDGFQLFDPFTTDHIQSDVIAPEFDALVQQAQAATDVDEQRALVDEAVQNYYDEAHTIFLYPSPFTAVISRGVTWEPRSARYLYAQEVHRA</sequence>
<gene>
    <name evidence="7" type="ORF">GCM10023351_22060</name>
</gene>
<organism evidence="7 8">
    <name type="scientific">Microbacterium gilvum</name>
    <dbReference type="NCBI Taxonomy" id="1336204"/>
    <lineage>
        <taxon>Bacteria</taxon>
        <taxon>Bacillati</taxon>
        <taxon>Actinomycetota</taxon>
        <taxon>Actinomycetes</taxon>
        <taxon>Micrococcales</taxon>
        <taxon>Microbacteriaceae</taxon>
        <taxon>Microbacterium</taxon>
    </lineage>
</organism>
<comment type="subcellular location">
    <subcellularLocation>
        <location evidence="1">Cell envelope</location>
    </subcellularLocation>
</comment>